<keyword evidence="10" id="KW-1185">Reference proteome</keyword>
<dbReference type="InterPro" id="IPR033195">
    <property type="entry name" value="AmidinoTrfase"/>
</dbReference>
<dbReference type="GO" id="GO:0015068">
    <property type="term" value="F:glycine amidinotransferase activity"/>
    <property type="evidence" value="ECO:0007669"/>
    <property type="project" value="UniProtKB-EC"/>
</dbReference>
<evidence type="ECO:0000313" key="10">
    <source>
        <dbReference type="Proteomes" id="UP000601435"/>
    </source>
</evidence>
<name>A0A812R3S1_9DINO</name>
<dbReference type="PANTHER" id="PTHR10488:SF1">
    <property type="entry name" value="GLYCINE AMIDINOTRANSFERASE, MITOCHONDRIAL"/>
    <property type="match status" value="1"/>
</dbReference>
<reference evidence="9" key="1">
    <citation type="submission" date="2021-02" db="EMBL/GenBank/DDBJ databases">
        <authorList>
            <person name="Dougan E. K."/>
            <person name="Rhodes N."/>
            <person name="Thang M."/>
            <person name="Chan C."/>
        </authorList>
    </citation>
    <scope>NUCLEOTIDE SEQUENCE</scope>
</reference>
<comment type="similarity">
    <text evidence="2">Belongs to the amidinotransferase family.</text>
</comment>
<dbReference type="Proteomes" id="UP000601435">
    <property type="component" value="Unassembled WGS sequence"/>
</dbReference>
<evidence type="ECO:0000256" key="4">
    <source>
        <dbReference type="ARBA" id="ARBA00016069"/>
    </source>
</evidence>
<dbReference type="InterPro" id="IPR029063">
    <property type="entry name" value="SAM-dependent_MTases_sf"/>
</dbReference>
<gene>
    <name evidence="9" type="primary">GATM</name>
    <name evidence="9" type="ORF">SNEC2469_LOCUS11483</name>
</gene>
<evidence type="ECO:0000256" key="1">
    <source>
        <dbReference type="ARBA" id="ARBA00004858"/>
    </source>
</evidence>
<keyword evidence="5" id="KW-0808">Transferase</keyword>
<evidence type="ECO:0000313" key="9">
    <source>
        <dbReference type="EMBL" id="CAE7418184.1"/>
    </source>
</evidence>
<accession>A0A812R3S1</accession>
<feature type="active site" evidence="8">
    <location>
        <position position="517"/>
    </location>
</feature>
<dbReference type="EC" id="2.1.4.1" evidence="3"/>
<dbReference type="EMBL" id="CAJNJA010018231">
    <property type="protein sequence ID" value="CAE7418184.1"/>
    <property type="molecule type" value="Genomic_DNA"/>
</dbReference>
<evidence type="ECO:0000256" key="6">
    <source>
        <dbReference type="ARBA" id="ARBA00031403"/>
    </source>
</evidence>
<dbReference type="UniPathway" id="UPA00104">
    <property type="reaction ID" value="UER00579"/>
</dbReference>
<sequence length="707" mass="80932">MFPKHFMTAARISRPAILCCRPRFVVQIASKCQKAVTAKGYAELPSAAERGRWVAEKEQLTEERLDIEGHPVMQRWETPYMGKLAEVATRNGGRVVEVGFGMAISAKAVQSYPIEEHIILEANRDVFKRLEDFAKGATSKVTPMGPELWQTSIKRIPDNSVDGILYDTYPLNKEEQHTHQFDFLREARRILKPGGIMTYCNLTSLGVLRHEYASWHELFEATQKPHLLAAGYHADELLVEAFPVEPPRDCEYYSHDTAMVPIIRKRGKASASSAGCHPRHVLGTRRSFSSWRQQSPWKGHRSFGTEVNHAAAQHKKSPKADGRKLNAWTQWGELKECVVGVADNACFPPVQPAMIPEINDPMLRKVLGEWPRGRKSQRCVDAANEELDNLVNVLEGEGVKTLRPEVMDWSQPLNTPFFSVENQYVACCVRDTIITVGKTAIEATMSRRDRYFEILAVRQILRDLWREDPEMLWKAAPKPSMADDMYNLSWWDWTEKDRYEHMHKYQYCITNEEPLFDAADITRCGKDIFVQPSMTCNYAGIEWLRRELAPQGIRVHSAHFPYDLAPSHIDCTFVVLGPRLVLTNPERPIAERDAAFWKENGWDFVDCGQPDNPERPAFSQSSKWLSMNIFVIGPSKVIVEEQEKGLQELLKHRCGFETVIPVPFRNVFEYGGSLHCSTWDTCREDNMVDLFPKQRDNDPALFEQHLS</sequence>
<evidence type="ECO:0000256" key="2">
    <source>
        <dbReference type="ARBA" id="ARBA00006943"/>
    </source>
</evidence>
<dbReference type="GO" id="GO:0006601">
    <property type="term" value="P:creatine biosynthetic process"/>
    <property type="evidence" value="ECO:0007669"/>
    <property type="project" value="UniProtKB-UniPathway"/>
</dbReference>
<organism evidence="9 10">
    <name type="scientific">Symbiodinium necroappetens</name>
    <dbReference type="NCBI Taxonomy" id="1628268"/>
    <lineage>
        <taxon>Eukaryota</taxon>
        <taxon>Sar</taxon>
        <taxon>Alveolata</taxon>
        <taxon>Dinophyceae</taxon>
        <taxon>Suessiales</taxon>
        <taxon>Symbiodiniaceae</taxon>
        <taxon>Symbiodinium</taxon>
    </lineage>
</organism>
<protein>
    <recommendedName>
        <fullName evidence="4">Glycine amidinotransferase, mitochondrial</fullName>
        <ecNumber evidence="3">2.1.4.1</ecNumber>
    </recommendedName>
    <alternativeName>
        <fullName evidence="6">L-arginine:glycine amidinotransferase</fullName>
    </alternativeName>
    <alternativeName>
        <fullName evidence="7">Transamidinase</fullName>
    </alternativeName>
</protein>
<dbReference type="Gene3D" id="3.40.50.150">
    <property type="entry name" value="Vaccinia Virus protein VP39"/>
    <property type="match status" value="1"/>
</dbReference>
<feature type="active site" evidence="8">
    <location>
        <position position="568"/>
    </location>
</feature>
<dbReference type="SUPFAM" id="SSF53335">
    <property type="entry name" value="S-adenosyl-L-methionine-dependent methyltransferases"/>
    <property type="match status" value="1"/>
</dbReference>
<comment type="pathway">
    <text evidence="1">Amine and polyamine biosynthesis; creatine biosynthesis; creatine from L-arginine and glycine: step 1/2.</text>
</comment>
<comment type="caution">
    <text evidence="9">The sequence shown here is derived from an EMBL/GenBank/DDBJ whole genome shotgun (WGS) entry which is preliminary data.</text>
</comment>
<dbReference type="OrthoDB" id="10264242at2759"/>
<dbReference type="GO" id="GO:0005758">
    <property type="term" value="C:mitochondrial intermembrane space"/>
    <property type="evidence" value="ECO:0007669"/>
    <property type="project" value="TreeGrafter"/>
</dbReference>
<dbReference type="PANTHER" id="PTHR10488">
    <property type="entry name" value="GLYCINE AMIDINOTRANSFERASE, MITOCHONDRIAL"/>
    <property type="match status" value="1"/>
</dbReference>
<dbReference type="Gene3D" id="3.75.10.10">
    <property type="entry name" value="L-arginine/glycine Amidinotransferase, Chain A"/>
    <property type="match status" value="1"/>
</dbReference>
<evidence type="ECO:0000256" key="5">
    <source>
        <dbReference type="ARBA" id="ARBA00022679"/>
    </source>
</evidence>
<dbReference type="CDD" id="cd02440">
    <property type="entry name" value="AdoMet_MTases"/>
    <property type="match status" value="1"/>
</dbReference>
<evidence type="ECO:0000256" key="3">
    <source>
        <dbReference type="ARBA" id="ARBA00012351"/>
    </source>
</evidence>
<dbReference type="SUPFAM" id="SSF55909">
    <property type="entry name" value="Pentein"/>
    <property type="match status" value="1"/>
</dbReference>
<evidence type="ECO:0000256" key="7">
    <source>
        <dbReference type="ARBA" id="ARBA00033346"/>
    </source>
</evidence>
<evidence type="ECO:0000256" key="8">
    <source>
        <dbReference type="PIRSR" id="PIRSR633195-1"/>
    </source>
</evidence>
<dbReference type="AlphaFoldDB" id="A0A812R3S1"/>
<proteinExistence type="inferred from homology"/>
<feature type="active site" description="Amidino-cysteine intermediate" evidence="8">
    <location>
        <position position="676"/>
    </location>
</feature>